<protein>
    <submittedName>
        <fullName evidence="4">Moap1 protein</fullName>
    </submittedName>
</protein>
<dbReference type="RefSeq" id="XP_051052469.1">
    <property type="nucleotide sequence ID" value="XM_051196512.1"/>
</dbReference>
<evidence type="ECO:0000313" key="4">
    <source>
        <dbReference type="EMBL" id="CAH6849682.1"/>
    </source>
</evidence>
<dbReference type="GeneID" id="127231089"/>
<dbReference type="PANTHER" id="PTHR23095:SF14">
    <property type="entry name" value="MODULATOR OF APOPTOSIS 1"/>
    <property type="match status" value="1"/>
</dbReference>
<comment type="similarity">
    <text evidence="1">Belongs to the PNMA family.</text>
</comment>
<sequence length="353" mass="39571">MTLRLLEDWCRGMDMNPRKALLVAGILPTCGVADIEEALQAGLAPLGEHRLLGRMFRRDENKNVALIGLTVETSSALVPKEIPGKGGVWRVIFKPPDADNEFLCKLNEFLKGEGMTMGELTRVLGNRNDALSLDQGMIPEMRAPMLAQALDEALKPTLQYLRYKKLSVFSGRDPPGPGEEEFESWMFHTSQVMKTWQVSDVEKRRRLIESLRGPAFEIIHVLKINNPFITVAEYLKTLETIFGIIDNPRSLQVKYLTTYQKDGEKLSAYVLRLEPLLQKLVQKGAIEKEVVNQARLDQIIAGAVHKTVRRELGLPEGGPAPGLLQLLTLIKGKEAADEEEEVLLRAELEGYFT</sequence>
<proteinExistence type="inferred from homology"/>
<accession>A0AAU9ZV55</accession>
<dbReference type="InterPro" id="IPR048270">
    <property type="entry name" value="PNMA_C"/>
</dbReference>
<dbReference type="KEGG" id="prob:127231089"/>
<evidence type="ECO:0000259" key="3">
    <source>
        <dbReference type="Pfam" id="PF20846"/>
    </source>
</evidence>
<feature type="domain" description="Paraneoplastic antigen Ma-like N-terminal" evidence="3">
    <location>
        <begin position="1"/>
        <end position="92"/>
    </location>
</feature>
<name>A0AAU9ZV55_PHORO</name>
<evidence type="ECO:0000313" key="5">
    <source>
        <dbReference type="Proteomes" id="UP001152836"/>
    </source>
</evidence>
<evidence type="ECO:0000259" key="2">
    <source>
        <dbReference type="Pfam" id="PF14893"/>
    </source>
</evidence>
<evidence type="ECO:0000256" key="1">
    <source>
        <dbReference type="ARBA" id="ARBA00007024"/>
    </source>
</evidence>
<reference evidence="4" key="1">
    <citation type="submission" date="2022-06" db="EMBL/GenBank/DDBJ databases">
        <authorList>
            <person name="Andreotti S."/>
            <person name="Wyler E."/>
        </authorList>
    </citation>
    <scope>NUCLEOTIDE SEQUENCE</scope>
</reference>
<dbReference type="AlphaFoldDB" id="A0AAU9ZV55"/>
<gene>
    <name evidence="4" type="primary">Moap1</name>
    <name evidence="4" type="ORF">PHOROB_LOCUS11674</name>
</gene>
<feature type="domain" description="Paraneoplastic antigen Ma-like C-terminal" evidence="2">
    <location>
        <begin position="169"/>
        <end position="327"/>
    </location>
</feature>
<dbReference type="InterPro" id="IPR048271">
    <property type="entry name" value="PNMA_N"/>
</dbReference>
<keyword evidence="5" id="KW-1185">Reference proteome</keyword>
<comment type="caution">
    <text evidence="4">The sequence shown here is derived from an EMBL/GenBank/DDBJ whole genome shotgun (WGS) entry which is preliminary data.</text>
</comment>
<dbReference type="PANTHER" id="PTHR23095">
    <property type="entry name" value="PARANEOPLASTIC ANTIGEN"/>
    <property type="match status" value="1"/>
</dbReference>
<organism evidence="4 5">
    <name type="scientific">Phodopus roborovskii</name>
    <name type="common">Roborovski's desert hamster</name>
    <name type="synonym">Cricetulus roborovskii</name>
    <dbReference type="NCBI Taxonomy" id="109678"/>
    <lineage>
        <taxon>Eukaryota</taxon>
        <taxon>Metazoa</taxon>
        <taxon>Chordata</taxon>
        <taxon>Craniata</taxon>
        <taxon>Vertebrata</taxon>
        <taxon>Euteleostomi</taxon>
        <taxon>Mammalia</taxon>
        <taxon>Eutheria</taxon>
        <taxon>Euarchontoglires</taxon>
        <taxon>Glires</taxon>
        <taxon>Rodentia</taxon>
        <taxon>Myomorpha</taxon>
        <taxon>Muroidea</taxon>
        <taxon>Cricetidae</taxon>
        <taxon>Cricetinae</taxon>
        <taxon>Phodopus</taxon>
    </lineage>
</organism>
<dbReference type="CTD" id="64112"/>
<dbReference type="EMBL" id="CALSGD010001500">
    <property type="protein sequence ID" value="CAH6849682.1"/>
    <property type="molecule type" value="Genomic_DNA"/>
</dbReference>
<dbReference type="Pfam" id="PF14893">
    <property type="entry name" value="PNMA"/>
    <property type="match status" value="1"/>
</dbReference>
<dbReference type="Proteomes" id="UP001152836">
    <property type="component" value="Unassembled WGS sequence"/>
</dbReference>
<dbReference type="InterPro" id="IPR026523">
    <property type="entry name" value="PNMA"/>
</dbReference>
<dbReference type="Pfam" id="PF20846">
    <property type="entry name" value="PNMA_N"/>
    <property type="match status" value="1"/>
</dbReference>
<dbReference type="GO" id="GO:0042981">
    <property type="term" value="P:regulation of apoptotic process"/>
    <property type="evidence" value="ECO:0007669"/>
    <property type="project" value="TreeGrafter"/>
</dbReference>